<feature type="domain" description="Late embryogenesis abundant protein LEA-2 subgroup" evidence="7">
    <location>
        <begin position="128"/>
        <end position="215"/>
    </location>
</feature>
<evidence type="ECO:0000259" key="7">
    <source>
        <dbReference type="Pfam" id="PF03168"/>
    </source>
</evidence>
<keyword evidence="10" id="KW-1185">Reference proteome</keyword>
<dbReference type="Pfam" id="PF03168">
    <property type="entry name" value="LEA_2"/>
    <property type="match status" value="1"/>
</dbReference>
<dbReference type="GO" id="GO:0016020">
    <property type="term" value="C:membrane"/>
    <property type="evidence" value="ECO:0007669"/>
    <property type="project" value="UniProtKB-SubCell"/>
</dbReference>
<dbReference type="PANTHER" id="PTHR31234">
    <property type="entry name" value="LATE EMBRYOGENESIS ABUNDANT (LEA) HYDROXYPROLINE-RICH GLYCOPROTEIN FAMILY"/>
    <property type="match status" value="1"/>
</dbReference>
<dbReference type="InParanoid" id="A0A251T1P5"/>
<evidence type="ECO:0000256" key="4">
    <source>
        <dbReference type="ARBA" id="ARBA00023136"/>
    </source>
</evidence>
<dbReference type="OMA" id="WSCCLFF"/>
<evidence type="ECO:0000256" key="5">
    <source>
        <dbReference type="SAM" id="MobiDB-lite"/>
    </source>
</evidence>
<reference evidence="9" key="2">
    <citation type="submission" date="2017-02" db="EMBL/GenBank/DDBJ databases">
        <title>Sunflower complete genome.</title>
        <authorList>
            <person name="Langlade N."/>
            <person name="Munos S."/>
        </authorList>
    </citation>
    <scope>NUCLEOTIDE SEQUENCE [LARGE SCALE GENOMIC DNA]</scope>
    <source>
        <tissue evidence="9">Leaves</tissue>
    </source>
</reference>
<protein>
    <submittedName>
        <fullName evidence="8">Late embryogenesis abundant protein, LEA_2 subgroup</fullName>
    </submittedName>
    <submittedName>
        <fullName evidence="9">Putative late embryogenesis abundant protein, LEA-14</fullName>
    </submittedName>
</protein>
<dbReference type="InterPro" id="IPR044839">
    <property type="entry name" value="NDR1-like"/>
</dbReference>
<dbReference type="SUPFAM" id="SSF117070">
    <property type="entry name" value="LEA14-like"/>
    <property type="match status" value="1"/>
</dbReference>
<keyword evidence="4 6" id="KW-0472">Membrane</keyword>
<dbReference type="FunCoup" id="A0A251T1P5">
    <property type="interactions" value="1127"/>
</dbReference>
<dbReference type="EMBL" id="CM007901">
    <property type="protein sequence ID" value="OTG04729.1"/>
    <property type="molecule type" value="Genomic_DNA"/>
</dbReference>
<gene>
    <name evidence="9" type="ORF">HannXRQ_Chr12g0365621</name>
    <name evidence="8" type="ORF">HanXRQr2_Chr07g0293201</name>
</gene>
<feature type="transmembrane region" description="Helical" evidence="6">
    <location>
        <begin position="67"/>
        <end position="95"/>
    </location>
</feature>
<dbReference type="Proteomes" id="UP000215914">
    <property type="component" value="Chromosome 12"/>
</dbReference>
<evidence type="ECO:0000256" key="2">
    <source>
        <dbReference type="ARBA" id="ARBA00022692"/>
    </source>
</evidence>
<sequence length="255" mass="28110">MADHQKIHPAPVQPANIDLESQNKPTAPLVPTGSSKSDSPNPVEPFPYRRTIPVQYSKPPKKRGCCCLLLCWILFVLILLVTIIGILAAIIYFGFDPKIPKYSVDGMTVTRFSLDNDSALNAQINVNITARNPNSKIGIYYKGGSKMSVSYMGKKLCDGSLPIFYQGHKNTTVLNVGLTGRTGDATGLVNSLRTQQQTGMVPLVLRVRVPVRVKLGNLKLPKWKPVVRCRVNVDSLSADNVVRVRDSSCSFKFRL</sequence>
<evidence type="ECO:0000256" key="3">
    <source>
        <dbReference type="ARBA" id="ARBA00022989"/>
    </source>
</evidence>
<dbReference type="OrthoDB" id="1917746at2759"/>
<dbReference type="GO" id="GO:0098542">
    <property type="term" value="P:defense response to other organism"/>
    <property type="evidence" value="ECO:0007669"/>
    <property type="project" value="InterPro"/>
</dbReference>
<evidence type="ECO:0000313" key="10">
    <source>
        <dbReference type="Proteomes" id="UP000215914"/>
    </source>
</evidence>
<dbReference type="InterPro" id="IPR004864">
    <property type="entry name" value="LEA_2"/>
</dbReference>
<evidence type="ECO:0000256" key="6">
    <source>
        <dbReference type="SAM" id="Phobius"/>
    </source>
</evidence>
<evidence type="ECO:0000313" key="9">
    <source>
        <dbReference type="EMBL" id="OTG04729.1"/>
    </source>
</evidence>
<dbReference type="Gramene" id="mRNA:HanXRQr2_Chr07g0293201">
    <property type="protein sequence ID" value="CDS:HanXRQr2_Chr07g0293201.1"/>
    <property type="gene ID" value="HanXRQr2_Chr07g0293201"/>
</dbReference>
<keyword evidence="2 6" id="KW-0812">Transmembrane</keyword>
<comment type="subcellular location">
    <subcellularLocation>
        <location evidence="1">Membrane</location>
        <topology evidence="1">Single-pass membrane protein</topology>
    </subcellularLocation>
</comment>
<proteinExistence type="predicted"/>
<evidence type="ECO:0000256" key="1">
    <source>
        <dbReference type="ARBA" id="ARBA00004167"/>
    </source>
</evidence>
<keyword evidence="3 6" id="KW-1133">Transmembrane helix</keyword>
<evidence type="ECO:0000313" key="8">
    <source>
        <dbReference type="EMBL" id="KAF5798462.1"/>
    </source>
</evidence>
<dbReference type="EMBL" id="MNCJ02000322">
    <property type="protein sequence ID" value="KAF5798462.1"/>
    <property type="molecule type" value="Genomic_DNA"/>
</dbReference>
<reference evidence="8 10" key="1">
    <citation type="journal article" date="2017" name="Nature">
        <title>The sunflower genome provides insights into oil metabolism, flowering and Asterid evolution.</title>
        <authorList>
            <person name="Badouin H."/>
            <person name="Gouzy J."/>
            <person name="Grassa C.J."/>
            <person name="Murat F."/>
            <person name="Staton S.E."/>
            <person name="Cottret L."/>
            <person name="Lelandais-Briere C."/>
            <person name="Owens G.L."/>
            <person name="Carrere S."/>
            <person name="Mayjonade B."/>
            <person name="Legrand L."/>
            <person name="Gill N."/>
            <person name="Kane N.C."/>
            <person name="Bowers J.E."/>
            <person name="Hubner S."/>
            <person name="Bellec A."/>
            <person name="Berard A."/>
            <person name="Berges H."/>
            <person name="Blanchet N."/>
            <person name="Boniface M.C."/>
            <person name="Brunel D."/>
            <person name="Catrice O."/>
            <person name="Chaidir N."/>
            <person name="Claudel C."/>
            <person name="Donnadieu C."/>
            <person name="Faraut T."/>
            <person name="Fievet G."/>
            <person name="Helmstetter N."/>
            <person name="King M."/>
            <person name="Knapp S.J."/>
            <person name="Lai Z."/>
            <person name="Le Paslier M.C."/>
            <person name="Lippi Y."/>
            <person name="Lorenzon L."/>
            <person name="Mandel J.R."/>
            <person name="Marage G."/>
            <person name="Marchand G."/>
            <person name="Marquand E."/>
            <person name="Bret-Mestries E."/>
            <person name="Morien E."/>
            <person name="Nambeesan S."/>
            <person name="Nguyen T."/>
            <person name="Pegot-Espagnet P."/>
            <person name="Pouilly N."/>
            <person name="Raftis F."/>
            <person name="Sallet E."/>
            <person name="Schiex T."/>
            <person name="Thomas J."/>
            <person name="Vandecasteele C."/>
            <person name="Vares D."/>
            <person name="Vear F."/>
            <person name="Vautrin S."/>
            <person name="Crespi M."/>
            <person name="Mangin B."/>
            <person name="Burke J.M."/>
            <person name="Salse J."/>
            <person name="Munos S."/>
            <person name="Vincourt P."/>
            <person name="Rieseberg L.H."/>
            <person name="Langlade N.B."/>
        </authorList>
    </citation>
    <scope>NUCLEOTIDE SEQUENCE [LARGE SCALE GENOMIC DNA]</scope>
    <source>
        <strain evidence="10">cv. SF193</strain>
        <tissue evidence="8">Leaves</tissue>
    </source>
</reference>
<name>A0A251T1P5_HELAN</name>
<dbReference type="AlphaFoldDB" id="A0A251T1P5"/>
<reference evidence="8" key="3">
    <citation type="submission" date="2020-06" db="EMBL/GenBank/DDBJ databases">
        <title>Helianthus annuus Genome sequencing and assembly Release 2.</title>
        <authorList>
            <person name="Gouzy J."/>
            <person name="Langlade N."/>
            <person name="Munos S."/>
        </authorList>
    </citation>
    <scope>NUCLEOTIDE SEQUENCE</scope>
    <source>
        <tissue evidence="8">Leaves</tissue>
    </source>
</reference>
<organism evidence="9 10">
    <name type="scientific">Helianthus annuus</name>
    <name type="common">Common sunflower</name>
    <dbReference type="NCBI Taxonomy" id="4232"/>
    <lineage>
        <taxon>Eukaryota</taxon>
        <taxon>Viridiplantae</taxon>
        <taxon>Streptophyta</taxon>
        <taxon>Embryophyta</taxon>
        <taxon>Tracheophyta</taxon>
        <taxon>Spermatophyta</taxon>
        <taxon>Magnoliopsida</taxon>
        <taxon>eudicotyledons</taxon>
        <taxon>Gunneridae</taxon>
        <taxon>Pentapetalae</taxon>
        <taxon>asterids</taxon>
        <taxon>campanulids</taxon>
        <taxon>Asterales</taxon>
        <taxon>Asteraceae</taxon>
        <taxon>Asteroideae</taxon>
        <taxon>Heliantheae alliance</taxon>
        <taxon>Heliantheae</taxon>
        <taxon>Helianthus</taxon>
    </lineage>
</organism>
<feature type="region of interest" description="Disordered" evidence="5">
    <location>
        <begin position="1"/>
        <end position="46"/>
    </location>
</feature>
<accession>A0A251T1P5</accession>
<dbReference type="PANTHER" id="PTHR31234:SF72">
    <property type="entry name" value="NDR1_HIN1-LIKE PROTEIN 6"/>
    <property type="match status" value="1"/>
</dbReference>